<sequence length="215" mass="24737">MWQPEMHIFYLPCSERTITLEDVQLQLGLLVDGSVVTRLVYIADWRDVWEELLRRVLEMIYKARIDLNWLRRNFGRLNKDSTEVQREQHARAYILMIIGGLLMLYKPRNLVHLRSSMFGAPTESPIIMSSEYGTQYSYASMLMVLQTPPRSLFYQASQTGTYVDLRKPSFIIVNSTCNSRNGDPLSICVCTITSNPLTPLVLKMSYLTGSTKAQN</sequence>
<dbReference type="Pfam" id="PF10536">
    <property type="entry name" value="PMD"/>
    <property type="match status" value="1"/>
</dbReference>
<organism evidence="2 3">
    <name type="scientific">Gossypium arboreum</name>
    <name type="common">Tree cotton</name>
    <name type="synonym">Gossypium nanking</name>
    <dbReference type="NCBI Taxonomy" id="29729"/>
    <lineage>
        <taxon>Eukaryota</taxon>
        <taxon>Viridiplantae</taxon>
        <taxon>Streptophyta</taxon>
        <taxon>Embryophyta</taxon>
        <taxon>Tracheophyta</taxon>
        <taxon>Spermatophyta</taxon>
        <taxon>Magnoliopsida</taxon>
        <taxon>eudicotyledons</taxon>
        <taxon>Gunneridae</taxon>
        <taxon>Pentapetalae</taxon>
        <taxon>rosids</taxon>
        <taxon>malvids</taxon>
        <taxon>Malvales</taxon>
        <taxon>Malvaceae</taxon>
        <taxon>Malvoideae</taxon>
        <taxon>Gossypium</taxon>
    </lineage>
</organism>
<name>A0ABR0PKB0_GOSAR</name>
<reference evidence="2 3" key="1">
    <citation type="submission" date="2023-03" db="EMBL/GenBank/DDBJ databases">
        <title>WGS of Gossypium arboreum.</title>
        <authorList>
            <person name="Yu D."/>
        </authorList>
    </citation>
    <scope>NUCLEOTIDE SEQUENCE [LARGE SCALE GENOMIC DNA]</scope>
    <source>
        <tissue evidence="2">Leaf</tissue>
    </source>
</reference>
<keyword evidence="3" id="KW-1185">Reference proteome</keyword>
<gene>
    <name evidence="2" type="ORF">PVK06_019592</name>
</gene>
<dbReference type="PANTHER" id="PTHR46033:SF8">
    <property type="entry name" value="PROTEIN MAINTENANCE OF MERISTEMS-LIKE"/>
    <property type="match status" value="1"/>
</dbReference>
<dbReference type="InterPro" id="IPR019557">
    <property type="entry name" value="AminoTfrase-like_pln_mobile"/>
</dbReference>
<evidence type="ECO:0000313" key="2">
    <source>
        <dbReference type="EMBL" id="KAK5824808.1"/>
    </source>
</evidence>
<protein>
    <recommendedName>
        <fullName evidence="1">Aminotransferase-like plant mobile domain-containing protein</fullName>
    </recommendedName>
</protein>
<evidence type="ECO:0000259" key="1">
    <source>
        <dbReference type="Pfam" id="PF10536"/>
    </source>
</evidence>
<dbReference type="Proteomes" id="UP001358586">
    <property type="component" value="Chromosome 6"/>
</dbReference>
<feature type="domain" description="Aminotransferase-like plant mobile" evidence="1">
    <location>
        <begin position="2"/>
        <end position="113"/>
    </location>
</feature>
<dbReference type="PANTHER" id="PTHR46033">
    <property type="entry name" value="PROTEIN MAIN-LIKE 2"/>
    <property type="match status" value="1"/>
</dbReference>
<dbReference type="EMBL" id="JARKNE010000006">
    <property type="protein sequence ID" value="KAK5824808.1"/>
    <property type="molecule type" value="Genomic_DNA"/>
</dbReference>
<proteinExistence type="predicted"/>
<accession>A0ABR0PKB0</accession>
<evidence type="ECO:0000313" key="3">
    <source>
        <dbReference type="Proteomes" id="UP001358586"/>
    </source>
</evidence>
<comment type="caution">
    <text evidence="2">The sequence shown here is derived from an EMBL/GenBank/DDBJ whole genome shotgun (WGS) entry which is preliminary data.</text>
</comment>
<dbReference type="InterPro" id="IPR044824">
    <property type="entry name" value="MAIN-like"/>
</dbReference>